<protein>
    <recommendedName>
        <fullName evidence="3">Replication factor A protein 3</fullName>
    </recommendedName>
</protein>
<dbReference type="Gene3D" id="2.40.50.140">
    <property type="entry name" value="Nucleic acid-binding proteins"/>
    <property type="match status" value="1"/>
</dbReference>
<dbReference type="EMBL" id="GL877454">
    <property type="protein sequence ID" value="ELA46244.1"/>
    <property type="molecule type" value="Genomic_DNA"/>
</dbReference>
<dbReference type="HOGENOM" id="CLU_1778871_0_0_1"/>
<dbReference type="InParanoid" id="L2GRI1"/>
<evidence type="ECO:0008006" key="3">
    <source>
        <dbReference type="Google" id="ProtNLM"/>
    </source>
</evidence>
<organism evidence="1 2">
    <name type="scientific">Vavraia culicis (isolate floridensis)</name>
    <name type="common">Microsporidian parasite</name>
    <dbReference type="NCBI Taxonomy" id="948595"/>
    <lineage>
        <taxon>Eukaryota</taxon>
        <taxon>Fungi</taxon>
        <taxon>Fungi incertae sedis</taxon>
        <taxon>Microsporidia</taxon>
        <taxon>Pleistophoridae</taxon>
        <taxon>Vavraia</taxon>
    </lineage>
</organism>
<proteinExistence type="predicted"/>
<dbReference type="AlphaFoldDB" id="L2GRI1"/>
<dbReference type="OrthoDB" id="2186234at2759"/>
<evidence type="ECO:0000313" key="1">
    <source>
        <dbReference type="EMBL" id="ELA46244.1"/>
    </source>
</evidence>
<name>L2GRI1_VAVCU</name>
<dbReference type="RefSeq" id="XP_008075263.1">
    <property type="nucleotide sequence ID" value="XM_008077072.1"/>
</dbReference>
<gene>
    <name evidence="1" type="ORF">VCUG_02253</name>
</gene>
<evidence type="ECO:0000313" key="2">
    <source>
        <dbReference type="Proteomes" id="UP000011081"/>
    </source>
</evidence>
<dbReference type="VEuPathDB" id="MicrosporidiaDB:VCUG_02253"/>
<sequence>MFPAQTPREIPHITSIAHSSQPNSQSCELPINTPLPSISLFFIPTTYPYHLMYITSNSTIIPQTDIKVVGKVTKIDSPFIFLQYNGSTVKIKYNNLHKYTKNTLVVTGTYSDGVLEEKYVDELDDEFDEKLFYRVVGAMEKYNDVF</sequence>
<dbReference type="GeneID" id="19880117"/>
<dbReference type="OMA" id="LHKYTKN"/>
<dbReference type="InterPro" id="IPR012340">
    <property type="entry name" value="NA-bd_OB-fold"/>
</dbReference>
<reference evidence="2" key="1">
    <citation type="submission" date="2011-03" db="EMBL/GenBank/DDBJ databases">
        <title>The genome sequence of Vavraia culicis strain floridensis.</title>
        <authorList>
            <consortium name="The Broad Institute Genome Sequencing Platform"/>
            <person name="Cuomo C."/>
            <person name="Becnel J."/>
            <person name="Sanscrainte N."/>
            <person name="Young S.K."/>
            <person name="Zeng Q."/>
            <person name="Gargeya S."/>
            <person name="Fitzgerald M."/>
            <person name="Haas B."/>
            <person name="Abouelleil A."/>
            <person name="Alvarado L."/>
            <person name="Arachchi H.M."/>
            <person name="Berlin A."/>
            <person name="Chapman S.B."/>
            <person name="Gearin G."/>
            <person name="Goldberg J."/>
            <person name="Griggs A."/>
            <person name="Gujja S."/>
            <person name="Hansen M."/>
            <person name="Heiman D."/>
            <person name="Howarth C."/>
            <person name="Larimer J."/>
            <person name="Lui A."/>
            <person name="MacDonald P.J.P."/>
            <person name="McCowen C."/>
            <person name="Montmayeur A."/>
            <person name="Murphy C."/>
            <person name="Neiman D."/>
            <person name="Pearson M."/>
            <person name="Priest M."/>
            <person name="Roberts A."/>
            <person name="Saif S."/>
            <person name="Shea T."/>
            <person name="Sisk P."/>
            <person name="Stolte C."/>
            <person name="Sykes S."/>
            <person name="Wortman J."/>
            <person name="Nusbaum C."/>
            <person name="Birren B."/>
        </authorList>
    </citation>
    <scope>NUCLEOTIDE SEQUENCE [LARGE SCALE GENOMIC DNA]</scope>
    <source>
        <strain evidence="2">floridensis</strain>
    </source>
</reference>
<dbReference type="Proteomes" id="UP000011081">
    <property type="component" value="Unassembled WGS sequence"/>
</dbReference>
<accession>L2GRI1</accession>
<keyword evidence="2" id="KW-1185">Reference proteome</keyword>